<dbReference type="AlphaFoldDB" id="A0A1Y1S6S4"/>
<proteinExistence type="predicted"/>
<evidence type="ECO:0000313" key="1">
    <source>
        <dbReference type="EMBL" id="ORD93722.1"/>
    </source>
</evidence>
<dbReference type="Proteomes" id="UP000192639">
    <property type="component" value="Unassembled WGS sequence"/>
</dbReference>
<sequence length="150" mass="17605">MGRLKHKVEKVIEYTKITLSEELETKKQQNFDQLKTFNETLTFQDRKDAIHRLGIKIMMNDVSTDDFDARIKYLKIIAERLSEMKTRVTMEKYETTVIRCINQIKQPMVDCLVKLGCNLIDVKLLAIMIAHVRIEAMAYLRETKPSRIVV</sequence>
<organism evidence="1 2">
    <name type="scientific">Enterospora canceri</name>
    <dbReference type="NCBI Taxonomy" id="1081671"/>
    <lineage>
        <taxon>Eukaryota</taxon>
        <taxon>Fungi</taxon>
        <taxon>Fungi incertae sedis</taxon>
        <taxon>Microsporidia</taxon>
        <taxon>Enterocytozoonidae</taxon>
        <taxon>Enterospora</taxon>
    </lineage>
</organism>
<reference evidence="1 2" key="1">
    <citation type="journal article" date="2017" name="Environ. Microbiol.">
        <title>Decay of the glycolytic pathway and adaptation to intranuclear parasitism within Enterocytozoonidae microsporidia.</title>
        <authorList>
            <person name="Wiredu Boakye D."/>
            <person name="Jaroenlak P."/>
            <person name="Prachumwat A."/>
            <person name="Williams T.A."/>
            <person name="Bateman K.S."/>
            <person name="Itsathitphaisarn O."/>
            <person name="Sritunyalucksana K."/>
            <person name="Paszkiewicz K.H."/>
            <person name="Moore K.A."/>
            <person name="Stentiford G.D."/>
            <person name="Williams B.A."/>
        </authorList>
    </citation>
    <scope>NUCLEOTIDE SEQUENCE [LARGE SCALE GENOMIC DNA]</scope>
    <source>
        <strain evidence="1 2">GB1</strain>
    </source>
</reference>
<gene>
    <name evidence="1" type="ORF">ECANGB1_1628</name>
</gene>
<name>A0A1Y1S6S4_9MICR</name>
<dbReference type="VEuPathDB" id="MicrosporidiaDB:ECANGB1_1628"/>
<accession>A0A1Y1S6S4</accession>
<dbReference type="EMBL" id="LWDP01000052">
    <property type="protein sequence ID" value="ORD93722.1"/>
    <property type="molecule type" value="Genomic_DNA"/>
</dbReference>
<evidence type="ECO:0000313" key="2">
    <source>
        <dbReference type="Proteomes" id="UP000192639"/>
    </source>
</evidence>
<keyword evidence="2" id="KW-1185">Reference proteome</keyword>
<comment type="caution">
    <text evidence="1">The sequence shown here is derived from an EMBL/GenBank/DDBJ whole genome shotgun (WGS) entry which is preliminary data.</text>
</comment>
<protein>
    <submittedName>
        <fullName evidence="1">Uncharacterized protein</fullName>
    </submittedName>
</protein>